<evidence type="ECO:0000256" key="4">
    <source>
        <dbReference type="PROSITE-ProRule" id="PRU00134"/>
    </source>
</evidence>
<dbReference type="PANTHER" id="PTHR12298:SF4">
    <property type="entry name" value="PROGRAMMED CELL DEATH PROTEIN 2"/>
    <property type="match status" value="1"/>
</dbReference>
<evidence type="ECO:0000256" key="2">
    <source>
        <dbReference type="ARBA" id="ARBA00022771"/>
    </source>
</evidence>
<dbReference type="AlphaFoldDB" id="A0A504YXV4"/>
<keyword evidence="3" id="KW-0862">Zinc</keyword>
<dbReference type="Proteomes" id="UP000316759">
    <property type="component" value="Unassembled WGS sequence"/>
</dbReference>
<dbReference type="Gene3D" id="6.10.140.2220">
    <property type="match status" value="1"/>
</dbReference>
<dbReference type="Pfam" id="PF01753">
    <property type="entry name" value="zf-MYND"/>
    <property type="match status" value="1"/>
</dbReference>
<evidence type="ECO:0000256" key="3">
    <source>
        <dbReference type="ARBA" id="ARBA00022833"/>
    </source>
</evidence>
<dbReference type="InterPro" id="IPR002893">
    <property type="entry name" value="Znf_MYND"/>
</dbReference>
<evidence type="ECO:0000259" key="5">
    <source>
        <dbReference type="PROSITE" id="PS50865"/>
    </source>
</evidence>
<dbReference type="GO" id="GO:0008270">
    <property type="term" value="F:zinc ion binding"/>
    <property type="evidence" value="ECO:0007669"/>
    <property type="project" value="UniProtKB-KW"/>
</dbReference>
<protein>
    <submittedName>
        <fullName evidence="6">Programmed cell death protein 2</fullName>
    </submittedName>
</protein>
<dbReference type="GO" id="GO:0005634">
    <property type="term" value="C:nucleus"/>
    <property type="evidence" value="ECO:0007669"/>
    <property type="project" value="TreeGrafter"/>
</dbReference>
<gene>
    <name evidence="6" type="ORF">FGIG_03485</name>
</gene>
<reference evidence="6 7" key="1">
    <citation type="submission" date="2019-04" db="EMBL/GenBank/DDBJ databases">
        <title>Annotation for the trematode Fasciola gigantica.</title>
        <authorList>
            <person name="Choi Y.-J."/>
        </authorList>
    </citation>
    <scope>NUCLEOTIDE SEQUENCE [LARGE SCALE GENOMIC DNA]</scope>
    <source>
        <strain evidence="6">Uganda_cow_1</strain>
    </source>
</reference>
<evidence type="ECO:0000256" key="1">
    <source>
        <dbReference type="ARBA" id="ARBA00022723"/>
    </source>
</evidence>
<dbReference type="EMBL" id="SUNJ01003484">
    <property type="protein sequence ID" value="TPP65216.1"/>
    <property type="molecule type" value="Genomic_DNA"/>
</dbReference>
<feature type="domain" description="MYND-type" evidence="5">
    <location>
        <begin position="167"/>
        <end position="204"/>
    </location>
</feature>
<dbReference type="PROSITE" id="PS50865">
    <property type="entry name" value="ZF_MYND_2"/>
    <property type="match status" value="1"/>
</dbReference>
<keyword evidence="2 4" id="KW-0863">Zinc-finger</keyword>
<accession>A0A504YXV4</accession>
<dbReference type="PANTHER" id="PTHR12298">
    <property type="entry name" value="PCDC2 PROGRAMMED CELL DEATH PROTEIN 2 -RELATED"/>
    <property type="match status" value="1"/>
</dbReference>
<sequence>MIGTNFLFFDRPHTHPRIQSISHFIMCPGLALGFASPAPAWHLISPLFPDKIGGRPAWLALQHLPEPSELSCPTCSQPMVFLLQVYSTLDERVDCFHRFLFVFMCRNGQCHRVERPHPFVVFRSQLARENAYYSFEPPETEEPTRGQIELLVDSGNLPCAEKFNSICPVCGCLADKACARCKKVRYCSRFHQVIHWRLSHKPLCNPGLPAIVKDGPCFTENEILLPEYKICSEMAEESSEILKESDDDNAADEVDVAQDELYDFSVVANPSGYRTVRRTCRIVRYVGPKDNLNSRLSFTRFRISIRFYLLCVMRITSHSQSRKWRCRHGGISAGGVDSSAGPLRLRTPRALLPSF</sequence>
<dbReference type="SUPFAM" id="SSF144232">
    <property type="entry name" value="HIT/MYND zinc finger-like"/>
    <property type="match status" value="1"/>
</dbReference>
<dbReference type="STRING" id="46835.A0A504YXV4"/>
<name>A0A504YXV4_FASGI</name>
<comment type="caution">
    <text evidence="6">The sequence shown here is derived from an EMBL/GenBank/DDBJ whole genome shotgun (WGS) entry which is preliminary data.</text>
</comment>
<organism evidence="6 7">
    <name type="scientific">Fasciola gigantica</name>
    <name type="common">Giant liver fluke</name>
    <dbReference type="NCBI Taxonomy" id="46835"/>
    <lineage>
        <taxon>Eukaryota</taxon>
        <taxon>Metazoa</taxon>
        <taxon>Spiralia</taxon>
        <taxon>Lophotrochozoa</taxon>
        <taxon>Platyhelminthes</taxon>
        <taxon>Trematoda</taxon>
        <taxon>Digenea</taxon>
        <taxon>Plagiorchiida</taxon>
        <taxon>Echinostomata</taxon>
        <taxon>Echinostomatoidea</taxon>
        <taxon>Fasciolidae</taxon>
        <taxon>Fasciola</taxon>
    </lineage>
</organism>
<keyword evidence="1" id="KW-0479">Metal-binding</keyword>
<evidence type="ECO:0000313" key="6">
    <source>
        <dbReference type="EMBL" id="TPP65216.1"/>
    </source>
</evidence>
<dbReference type="OrthoDB" id="443682at2759"/>
<evidence type="ECO:0000313" key="7">
    <source>
        <dbReference type="Proteomes" id="UP000316759"/>
    </source>
</evidence>
<proteinExistence type="predicted"/>
<keyword evidence="7" id="KW-1185">Reference proteome</keyword>
<dbReference type="PROSITE" id="PS01360">
    <property type="entry name" value="ZF_MYND_1"/>
    <property type="match status" value="1"/>
</dbReference>